<dbReference type="NCBIfam" id="TIGR02829">
    <property type="entry name" value="spore_III_AE"/>
    <property type="match status" value="1"/>
</dbReference>
<dbReference type="InterPro" id="IPR014194">
    <property type="entry name" value="Spore_III_AE"/>
</dbReference>
<dbReference type="HOGENOM" id="CLU_046838_1_0_9"/>
<feature type="transmembrane region" description="Helical" evidence="1">
    <location>
        <begin position="117"/>
        <end position="137"/>
    </location>
</feature>
<gene>
    <name evidence="2" type="primary">spoIIIAE</name>
    <name evidence="2" type="ORF">U729_2656</name>
</gene>
<evidence type="ECO:0000256" key="1">
    <source>
        <dbReference type="SAM" id="Phobius"/>
    </source>
</evidence>
<evidence type="ECO:0000313" key="3">
    <source>
        <dbReference type="Proteomes" id="UP000030635"/>
    </source>
</evidence>
<feature type="transmembrane region" description="Helical" evidence="1">
    <location>
        <begin position="149"/>
        <end position="174"/>
    </location>
</feature>
<feature type="transmembrane region" description="Helical" evidence="1">
    <location>
        <begin position="376"/>
        <end position="399"/>
    </location>
</feature>
<evidence type="ECO:0000313" key="2">
    <source>
        <dbReference type="EMBL" id="AIY83570.1"/>
    </source>
</evidence>
<feature type="transmembrane region" description="Helical" evidence="1">
    <location>
        <begin position="327"/>
        <end position="351"/>
    </location>
</feature>
<proteinExistence type="predicted"/>
<keyword evidence="1" id="KW-0812">Transmembrane</keyword>
<organism evidence="2 3">
    <name type="scientific">Clostridium baratii str. Sullivan</name>
    <dbReference type="NCBI Taxonomy" id="1415775"/>
    <lineage>
        <taxon>Bacteria</taxon>
        <taxon>Bacillati</taxon>
        <taxon>Bacillota</taxon>
        <taxon>Clostridia</taxon>
        <taxon>Eubacteriales</taxon>
        <taxon>Clostridiaceae</taxon>
        <taxon>Clostridium</taxon>
    </lineage>
</organism>
<dbReference type="KEGG" id="cbv:U729_2656"/>
<feature type="transmembrane region" description="Helical" evidence="1">
    <location>
        <begin position="259"/>
        <end position="279"/>
    </location>
</feature>
<name>A0A0A7FXA2_9CLOT</name>
<reference evidence="2 3" key="1">
    <citation type="journal article" date="2015" name="Infect. Genet. Evol.">
        <title>Genomic sequences of six botulinum neurotoxin-producing strains representing three clostridial species illustrate the mobility and diversity of botulinum neurotoxin genes.</title>
        <authorList>
            <person name="Smith T.J."/>
            <person name="Hill K.K."/>
            <person name="Xie G."/>
            <person name="Foley B.T."/>
            <person name="Williamson C.H."/>
            <person name="Foster J.T."/>
            <person name="Johnson S.L."/>
            <person name="Chertkov O."/>
            <person name="Teshima H."/>
            <person name="Gibbons H.S."/>
            <person name="Johnsky L.A."/>
            <person name="Karavis M.A."/>
            <person name="Smith L.A."/>
        </authorList>
    </citation>
    <scope>NUCLEOTIDE SEQUENCE [LARGE SCALE GENOMIC DNA]</scope>
    <source>
        <strain evidence="2">Sullivan</strain>
    </source>
</reference>
<feature type="transmembrane region" description="Helical" evidence="1">
    <location>
        <begin position="299"/>
        <end position="320"/>
    </location>
</feature>
<dbReference type="OrthoDB" id="1706761at2"/>
<dbReference type="AlphaFoldDB" id="A0A0A7FXA2"/>
<dbReference type="eggNOG" id="ENOG502Z7PW">
    <property type="taxonomic scope" value="Bacteria"/>
</dbReference>
<accession>A0A0A7FXA2</accession>
<dbReference type="RefSeq" id="WP_039315853.1">
    <property type="nucleotide sequence ID" value="NZ_CP006905.1"/>
</dbReference>
<dbReference type="STRING" id="1561.NPD11_370"/>
<feature type="transmembrane region" description="Helical" evidence="1">
    <location>
        <begin position="186"/>
        <end position="205"/>
    </location>
</feature>
<dbReference type="EMBL" id="CP006905">
    <property type="protein sequence ID" value="AIY83570.1"/>
    <property type="molecule type" value="Genomic_DNA"/>
</dbReference>
<protein>
    <submittedName>
        <fullName evidence="2">Stage III sporulation protein AE</fullName>
    </submittedName>
</protein>
<keyword evidence="1" id="KW-0472">Membrane</keyword>
<keyword evidence="3" id="KW-1185">Reference proteome</keyword>
<dbReference type="Proteomes" id="UP000030635">
    <property type="component" value="Chromosome"/>
</dbReference>
<feature type="transmembrane region" description="Helical" evidence="1">
    <location>
        <begin position="217"/>
        <end position="239"/>
    </location>
</feature>
<keyword evidence="1" id="KW-1133">Transmembrane helix</keyword>
<dbReference type="Pfam" id="PF09546">
    <property type="entry name" value="Spore_III_AE"/>
    <property type="match status" value="1"/>
</dbReference>
<feature type="transmembrane region" description="Helical" evidence="1">
    <location>
        <begin position="12"/>
        <end position="32"/>
    </location>
</feature>
<sequence>MNRGYKKTITIILLTIVFSLIPIFSSTFYGSIASAESKSEENILNDVTEETIGKEAEEGLNNLYSYINKMKTDVELMNELDPVEYFKSYVKNGQGNITFETITKIVLSILFKEVKSVLKLVISVIVIAILCSLLKNLQDAFKNDNISQIAFFACYSILIMILSKSFLIALSVATNAINEMANFMNALLPILVTMISLAGGFVQAATLDPIILVSVTLIPKIYVTIIIPLILISFVMQFANNLSTEYKIDNLCKLMKQTILLLQGIIITVFIAILTIRGITADTMDAVALKTTKFAVDNFIPIVGKTFSDAITSVAGYSLIIKNAITGVGLIVIVLVILYPIVKLGIMTFIYKLSSALVEPISDKRITNAISSVSEALTLLVSCVISVSFMFFILLGIMASAGKFIVGG</sequence>